<dbReference type="EMBL" id="JACJVR010000110">
    <property type="protein sequence ID" value="MBB6695032.1"/>
    <property type="molecule type" value="Genomic_DNA"/>
</dbReference>
<dbReference type="PROSITE" id="PS50966">
    <property type="entry name" value="ZF_SWIM"/>
    <property type="match status" value="1"/>
</dbReference>
<feature type="compositionally biased region" description="Basic and acidic residues" evidence="2">
    <location>
        <begin position="108"/>
        <end position="123"/>
    </location>
</feature>
<keyword evidence="5" id="KW-1185">Reference proteome</keyword>
<proteinExistence type="predicted"/>
<organism evidence="4 5">
    <name type="scientific">Cohnella xylanilytica</name>
    <dbReference type="NCBI Taxonomy" id="557555"/>
    <lineage>
        <taxon>Bacteria</taxon>
        <taxon>Bacillati</taxon>
        <taxon>Bacillota</taxon>
        <taxon>Bacilli</taxon>
        <taxon>Bacillales</taxon>
        <taxon>Paenibacillaceae</taxon>
        <taxon>Cohnella</taxon>
    </lineage>
</organism>
<dbReference type="RefSeq" id="WP_185138989.1">
    <property type="nucleotide sequence ID" value="NZ_JACJVR010000110.1"/>
</dbReference>
<evidence type="ECO:0000256" key="1">
    <source>
        <dbReference type="PROSITE-ProRule" id="PRU00325"/>
    </source>
</evidence>
<keyword evidence="1" id="KW-0862">Zinc</keyword>
<name>A0A841U5X8_9BACL</name>
<dbReference type="InterPro" id="IPR007527">
    <property type="entry name" value="Znf_SWIM"/>
</dbReference>
<evidence type="ECO:0000313" key="5">
    <source>
        <dbReference type="Proteomes" id="UP000553776"/>
    </source>
</evidence>
<accession>A0A841U5X8</accession>
<dbReference type="Pfam" id="PF04434">
    <property type="entry name" value="SWIM"/>
    <property type="match status" value="1"/>
</dbReference>
<reference evidence="4 5" key="1">
    <citation type="submission" date="2020-08" db="EMBL/GenBank/DDBJ databases">
        <title>Cohnella phylogeny.</title>
        <authorList>
            <person name="Dunlap C."/>
        </authorList>
    </citation>
    <scope>NUCLEOTIDE SEQUENCE [LARGE SCALE GENOMIC DNA]</scope>
    <source>
        <strain evidence="4 5">DSM 25239</strain>
    </source>
</reference>
<feature type="region of interest" description="Disordered" evidence="2">
    <location>
        <begin position="108"/>
        <end position="134"/>
    </location>
</feature>
<evidence type="ECO:0000313" key="4">
    <source>
        <dbReference type="EMBL" id="MBB6695032.1"/>
    </source>
</evidence>
<gene>
    <name evidence="4" type="ORF">H7B90_26920</name>
</gene>
<dbReference type="AlphaFoldDB" id="A0A841U5X8"/>
<dbReference type="Proteomes" id="UP000553776">
    <property type="component" value="Unassembled WGS sequence"/>
</dbReference>
<evidence type="ECO:0000256" key="2">
    <source>
        <dbReference type="SAM" id="MobiDB-lite"/>
    </source>
</evidence>
<protein>
    <submittedName>
        <fullName evidence="4">SWIM zinc finger family protein</fullName>
    </submittedName>
</protein>
<evidence type="ECO:0000259" key="3">
    <source>
        <dbReference type="PROSITE" id="PS50966"/>
    </source>
</evidence>
<keyword evidence="1" id="KW-0479">Metal-binding</keyword>
<comment type="caution">
    <text evidence="4">The sequence shown here is derived from an EMBL/GenBank/DDBJ whole genome shotgun (WGS) entry which is preliminary data.</text>
</comment>
<dbReference type="GO" id="GO:0008270">
    <property type="term" value="F:zinc ion binding"/>
    <property type="evidence" value="ECO:0007669"/>
    <property type="project" value="UniProtKB-KW"/>
</dbReference>
<sequence>MPTITEAYVDSLAPNAGAIKNGRDLVKKNSFPQLNETEDGSLLFGECKGSGKEPYRCSVDFANEANPVFRCTCPSRQFPCKHTLGLLYARALGKSFERADIPQDIAEKRDKAEKREEKKKEAAAADNGDAAKAKRKTNKSALVKKIAVQLDGLGMLEKLVLQLTQSGLGSVDKKTLQMVEEQAKQLGNHYIPGAQAGLREFVLTMRAEGDREAVYTSAMEKLLALRALTKKGKSYLEQRAENPDLPMETASTLEEQLGHAWQLAELREYGRVQTDAELVQLAFLSYADEARGEFADTGWWIDLKEGAIRVTRHLRPFRAVRALREEDTFHGVVKAEELFVYPGDLNARVRWEASTFRDPEPADYAKIKALAAPSYPEVVKQAKNVIKNPLADKNPVLLVAFRSIERMGDEYLLRDAQGKPLPVADIGLGGRPTTPMLSLLGDEELRDQAALVMFRHDLEANRLSVQIMSIVTDRRIVRLLY</sequence>
<keyword evidence="1" id="KW-0863">Zinc-finger</keyword>
<feature type="domain" description="SWIM-type" evidence="3">
    <location>
        <begin position="55"/>
        <end position="91"/>
    </location>
</feature>